<organism evidence="2 3">
    <name type="scientific">Clostridium weizhouense</name>
    <dbReference type="NCBI Taxonomy" id="2859781"/>
    <lineage>
        <taxon>Bacteria</taxon>
        <taxon>Bacillati</taxon>
        <taxon>Bacillota</taxon>
        <taxon>Clostridia</taxon>
        <taxon>Eubacteriales</taxon>
        <taxon>Clostridiaceae</taxon>
        <taxon>Clostridium</taxon>
    </lineage>
</organism>
<dbReference type="EMBL" id="JAHXPT010000003">
    <property type="protein sequence ID" value="MBW6409500.1"/>
    <property type="molecule type" value="Genomic_DNA"/>
</dbReference>
<evidence type="ECO:0000313" key="3">
    <source>
        <dbReference type="Proteomes" id="UP001519921"/>
    </source>
</evidence>
<evidence type="ECO:0000259" key="1">
    <source>
        <dbReference type="Pfam" id="PF02441"/>
    </source>
</evidence>
<dbReference type="InterPro" id="IPR003382">
    <property type="entry name" value="Flavoprotein"/>
</dbReference>
<keyword evidence="3" id="KW-1185">Reference proteome</keyword>
<sequence>MNFDELVKVVLKEVMNQIGDKATYKNSKKAIVFFTGTPIGVEESIIQVKKLKYRGISFRAVLSEASLNILDMNMINDIFGKENIYVDGNHSNNKKLYEEDFELLIGANLSTNSLAKIANGIGDTLPTALISKCILNGTQIIISKDAIDLKMLNINGKVPIPYINMIKRYLEMLESYGIELLNSKDLFDFVINNECVRNILESDDVDNKISINNSIYKSQCTDAQETSFKCKISKKVISREDIVSNSESKNIVIPSNAIITALAKDLIDELGIQIIKR</sequence>
<gene>
    <name evidence="2" type="ORF">KYD98_05300</name>
</gene>
<accession>A0ABS7APR6</accession>
<feature type="domain" description="Flavoprotein" evidence="1">
    <location>
        <begin position="29"/>
        <end position="150"/>
    </location>
</feature>
<dbReference type="GO" id="GO:0016874">
    <property type="term" value="F:ligase activity"/>
    <property type="evidence" value="ECO:0007669"/>
    <property type="project" value="UniProtKB-KW"/>
</dbReference>
<keyword evidence="2" id="KW-0436">Ligase</keyword>
<dbReference type="InterPro" id="IPR036551">
    <property type="entry name" value="Flavin_trans-like"/>
</dbReference>
<name>A0ABS7APR6_9CLOT</name>
<dbReference type="Proteomes" id="UP001519921">
    <property type="component" value="Unassembled WGS sequence"/>
</dbReference>
<dbReference type="Gene3D" id="3.40.50.1950">
    <property type="entry name" value="Flavin prenyltransferase-like"/>
    <property type="match status" value="1"/>
</dbReference>
<proteinExistence type="predicted"/>
<protein>
    <submittedName>
        <fullName evidence="2">Phosphopantothenate--cysteine ligase</fullName>
    </submittedName>
</protein>
<reference evidence="2 3" key="1">
    <citation type="submission" date="2021-07" db="EMBL/GenBank/DDBJ databases">
        <title>Clostridium weizhouense sp. nov., an anaerobic bacterium isolated from activated sludge of Petroleum wastewater.</title>
        <authorList>
            <person name="Li Q."/>
        </authorList>
    </citation>
    <scope>NUCLEOTIDE SEQUENCE [LARGE SCALE GENOMIC DNA]</scope>
    <source>
        <strain evidence="2 3">YB-6</strain>
    </source>
</reference>
<dbReference type="Pfam" id="PF02441">
    <property type="entry name" value="Flavoprotein"/>
    <property type="match status" value="1"/>
</dbReference>
<comment type="caution">
    <text evidence="2">The sequence shown here is derived from an EMBL/GenBank/DDBJ whole genome shotgun (WGS) entry which is preliminary data.</text>
</comment>
<evidence type="ECO:0000313" key="2">
    <source>
        <dbReference type="EMBL" id="MBW6409500.1"/>
    </source>
</evidence>
<dbReference type="SUPFAM" id="SSF52507">
    <property type="entry name" value="Homo-oligomeric flavin-containing Cys decarboxylases, HFCD"/>
    <property type="match status" value="1"/>
</dbReference>